<dbReference type="OrthoDB" id="565552at2759"/>
<feature type="compositionally biased region" description="Basic residues" evidence="2">
    <location>
        <begin position="28"/>
        <end position="37"/>
    </location>
</feature>
<evidence type="ECO:0000313" key="6">
    <source>
        <dbReference type="Proteomes" id="UP001165122"/>
    </source>
</evidence>
<dbReference type="Pfam" id="PF01106">
    <property type="entry name" value="NifU"/>
    <property type="match status" value="1"/>
</dbReference>
<feature type="domain" description="NIF system FeS cluster assembly NifU C-terminal" evidence="4">
    <location>
        <begin position="353"/>
        <end position="419"/>
    </location>
</feature>
<feature type="chain" id="PRO_5040909864" description="NIF system FeS cluster assembly NifU C-terminal domain-containing protein" evidence="3">
    <location>
        <begin position="19"/>
        <end position="498"/>
    </location>
</feature>
<dbReference type="AlphaFoldDB" id="A0A9W7C7K7"/>
<reference evidence="6" key="1">
    <citation type="journal article" date="2023" name="Commun. Biol.">
        <title>Genome analysis of Parmales, the sister group of diatoms, reveals the evolutionary specialization of diatoms from phago-mixotrophs to photoautotrophs.</title>
        <authorList>
            <person name="Ban H."/>
            <person name="Sato S."/>
            <person name="Yoshikawa S."/>
            <person name="Yamada K."/>
            <person name="Nakamura Y."/>
            <person name="Ichinomiya M."/>
            <person name="Sato N."/>
            <person name="Blanc-Mathieu R."/>
            <person name="Endo H."/>
            <person name="Kuwata A."/>
            <person name="Ogata H."/>
        </authorList>
    </citation>
    <scope>NUCLEOTIDE SEQUENCE [LARGE SCALE GENOMIC DNA]</scope>
    <source>
        <strain evidence="6">NIES 3700</strain>
    </source>
</reference>
<evidence type="ECO:0000313" key="5">
    <source>
        <dbReference type="EMBL" id="GMI03648.1"/>
    </source>
</evidence>
<dbReference type="InterPro" id="IPR001075">
    <property type="entry name" value="NIF_FeS_clus_asmbl_NifU_C"/>
</dbReference>
<dbReference type="GO" id="GO:0009536">
    <property type="term" value="C:plastid"/>
    <property type="evidence" value="ECO:0007669"/>
    <property type="project" value="UniProtKB-ARBA"/>
</dbReference>
<keyword evidence="6" id="KW-1185">Reference proteome</keyword>
<comment type="similarity">
    <text evidence="1">Belongs to the NifU family.</text>
</comment>
<feature type="region of interest" description="Disordered" evidence="2">
    <location>
        <begin position="248"/>
        <end position="267"/>
    </location>
</feature>
<proteinExistence type="inferred from homology"/>
<feature type="signal peptide" evidence="3">
    <location>
        <begin position="1"/>
        <end position="18"/>
    </location>
</feature>
<dbReference type="EMBL" id="BRXW01000060">
    <property type="protein sequence ID" value="GMI03648.1"/>
    <property type="molecule type" value="Genomic_DNA"/>
</dbReference>
<evidence type="ECO:0000256" key="2">
    <source>
        <dbReference type="SAM" id="MobiDB-lite"/>
    </source>
</evidence>
<organism evidence="5 6">
    <name type="scientific">Triparma laevis f. longispina</name>
    <dbReference type="NCBI Taxonomy" id="1714387"/>
    <lineage>
        <taxon>Eukaryota</taxon>
        <taxon>Sar</taxon>
        <taxon>Stramenopiles</taxon>
        <taxon>Ochrophyta</taxon>
        <taxon>Bolidophyceae</taxon>
        <taxon>Parmales</taxon>
        <taxon>Triparmaceae</taxon>
        <taxon>Triparma</taxon>
    </lineage>
</organism>
<sequence>MKFDEVSLLLVAISPLLASGWTTTSSTHHLHPHRRHTTTLFSTDTPDKTPPVRLEDRDVPIAHAGLHDALYGDGEAHGSDPTHGAGLTPTEVDAAFEEQTKMPPPPPPTLTEDRTLPVQILLRGLEASEAKVAAVYAVYSGSDRSTCEFVGLTRHLAVSLRAHVSNSEISKSCKMVRAVSFKYPQRSAMEEVKARWEGEAKDANAPSVNADTNLWATSQAAAASVGMTEEEKVEFENKKAKMRRAMADSSLVDEAEQADREAGGVGNEAEMRRRVELMRASGYLVSEDDDDDDDDDEGFSDDWSKAINAQTKETVTSAPSAQIESPFEEKAPTTSAPPPPTSTKDLAFTAENVDKVLEEIRPYLISDGGNVAVSHIDEDTRNVYLILQGACGSCPSSTTTMKMGIERVLKENFKNLGEVHQVDDPAHAVKKELTEEAVHEAVNALKPAINAMGGVVEVISVSDLGVVKLSFRGPNKIKYGLELAVLDVPMVKHIEFVD</sequence>
<dbReference type="PANTHER" id="PTHR11178">
    <property type="entry name" value="IRON-SULFUR CLUSTER SCAFFOLD PROTEIN NFU-RELATED"/>
    <property type="match status" value="1"/>
</dbReference>
<dbReference type="GO" id="GO:0051536">
    <property type="term" value="F:iron-sulfur cluster binding"/>
    <property type="evidence" value="ECO:0007669"/>
    <property type="project" value="InterPro"/>
</dbReference>
<accession>A0A9W7C7K7</accession>
<dbReference type="GO" id="GO:0005506">
    <property type="term" value="F:iron ion binding"/>
    <property type="evidence" value="ECO:0007669"/>
    <property type="project" value="InterPro"/>
</dbReference>
<gene>
    <name evidence="5" type="ORF">TrLO_g10716</name>
</gene>
<protein>
    <recommendedName>
        <fullName evidence="4">NIF system FeS cluster assembly NifU C-terminal domain-containing protein</fullName>
    </recommendedName>
</protein>
<feature type="region of interest" description="Disordered" evidence="2">
    <location>
        <begin position="24"/>
        <end position="51"/>
    </location>
</feature>
<keyword evidence="3" id="KW-0732">Signal</keyword>
<dbReference type="GO" id="GO:0005739">
    <property type="term" value="C:mitochondrion"/>
    <property type="evidence" value="ECO:0007669"/>
    <property type="project" value="TreeGrafter"/>
</dbReference>
<name>A0A9W7C7K7_9STRA</name>
<dbReference type="PANTHER" id="PTHR11178:SF15">
    <property type="entry name" value="NIFU-LIKE PROTEIN 1, CHLOROPLASTIC"/>
    <property type="match status" value="1"/>
</dbReference>
<comment type="caution">
    <text evidence="5">The sequence shown here is derived from an EMBL/GenBank/DDBJ whole genome shotgun (WGS) entry which is preliminary data.</text>
</comment>
<feature type="compositionally biased region" description="Acidic residues" evidence="2">
    <location>
        <begin position="286"/>
        <end position="300"/>
    </location>
</feature>
<evidence type="ECO:0000256" key="3">
    <source>
        <dbReference type="SAM" id="SignalP"/>
    </source>
</evidence>
<dbReference type="SUPFAM" id="SSF117916">
    <property type="entry name" value="Fe-S cluster assembly (FSCA) domain-like"/>
    <property type="match status" value="1"/>
</dbReference>
<dbReference type="Proteomes" id="UP001165122">
    <property type="component" value="Unassembled WGS sequence"/>
</dbReference>
<evidence type="ECO:0000259" key="4">
    <source>
        <dbReference type="Pfam" id="PF01106"/>
    </source>
</evidence>
<feature type="region of interest" description="Disordered" evidence="2">
    <location>
        <begin position="284"/>
        <end position="345"/>
    </location>
</feature>
<dbReference type="FunFam" id="3.30.300.130:FF:000003">
    <property type="entry name" value="NifU-like protein 3, chloroplastic"/>
    <property type="match status" value="1"/>
</dbReference>
<dbReference type="GO" id="GO:0016226">
    <property type="term" value="P:iron-sulfur cluster assembly"/>
    <property type="evidence" value="ECO:0007669"/>
    <property type="project" value="InterPro"/>
</dbReference>
<dbReference type="InterPro" id="IPR034904">
    <property type="entry name" value="FSCA_dom_sf"/>
</dbReference>
<feature type="compositionally biased region" description="Polar residues" evidence="2">
    <location>
        <begin position="307"/>
        <end position="323"/>
    </location>
</feature>
<dbReference type="Gene3D" id="3.30.300.130">
    <property type="entry name" value="Fe-S cluster assembly (FSCA)"/>
    <property type="match status" value="2"/>
</dbReference>
<evidence type="ECO:0000256" key="1">
    <source>
        <dbReference type="ARBA" id="ARBA00006420"/>
    </source>
</evidence>
<dbReference type="GO" id="GO:0005198">
    <property type="term" value="F:structural molecule activity"/>
    <property type="evidence" value="ECO:0007669"/>
    <property type="project" value="UniProtKB-ARBA"/>
</dbReference>